<dbReference type="EMBL" id="CP095340">
    <property type="protein sequence ID" value="XAG23691.1"/>
    <property type="molecule type" value="Genomic_DNA"/>
</dbReference>
<name>A0AAU6SV01_UNCXX</name>
<proteinExistence type="predicted"/>
<organism evidence="1">
    <name type="scientific">bacterium 19CA03SA04</name>
    <dbReference type="NCBI Taxonomy" id="2920698"/>
    <lineage>
        <taxon>Bacteria</taxon>
    </lineage>
</organism>
<reference evidence="1" key="1">
    <citation type="submission" date="2022-03" db="EMBL/GenBank/DDBJ databases">
        <title>Sea Food Isolates.</title>
        <authorList>
            <person name="Li c."/>
        </authorList>
    </citation>
    <scope>NUCLEOTIDE SEQUENCE</scope>
    <source>
        <strain evidence="1">19CA03SA04</strain>
    </source>
</reference>
<evidence type="ECO:0000313" key="1">
    <source>
        <dbReference type="EMBL" id="XAG23691.1"/>
    </source>
</evidence>
<accession>A0AAU6SV01</accession>
<sequence>MQGTLSVYKWGIRISLLVAMMLSISLRAEADKPQGERQEVWRDWPVVGQATLSWLFWDVYHSQLRSPDGQYQKQPGQEVATHPLALEIHYLRTIRREQLLEATEKQWQKLGYSAANIESWMAQLSHLFPTVEKDQRLVYLSDGQHGQLWYFPTPTDKHVRGEVIDPQMNEAFLAIWLSPRSDYPRLRNQLVGKRG</sequence>
<protein>
    <recommendedName>
        <fullName evidence="2">Chalcone isomerase domain-containing protein</fullName>
    </recommendedName>
</protein>
<evidence type="ECO:0008006" key="2">
    <source>
        <dbReference type="Google" id="ProtNLM"/>
    </source>
</evidence>
<gene>
    <name evidence="1" type="ORF">MRM62_07605</name>
</gene>
<dbReference type="AlphaFoldDB" id="A0AAU6SV01"/>